<protein>
    <submittedName>
        <fullName evidence="1">Uncharacterized protein</fullName>
    </submittedName>
</protein>
<evidence type="ECO:0000313" key="2">
    <source>
        <dbReference type="Proteomes" id="UP001499882"/>
    </source>
</evidence>
<sequence>MQRHRPLLRKRRFALEGECSPPSGQAGYWCANAVRDVPLSGQYVAKQLARLCGDDSKVAMPWRSLADAVGVTDRAGRHVAYTQRGVLALVEAGWLRVETVGAGRGAVTTFYLMPGDRFDLLWRRPATADLAA</sequence>
<evidence type="ECO:0000313" key="1">
    <source>
        <dbReference type="EMBL" id="GAA4726397.1"/>
    </source>
</evidence>
<dbReference type="Proteomes" id="UP001499882">
    <property type="component" value="Unassembled WGS sequence"/>
</dbReference>
<gene>
    <name evidence="1" type="ORF">GCM10023350_06420</name>
</gene>
<accession>A0ABP8YC55</accession>
<keyword evidence="2" id="KW-1185">Reference proteome</keyword>
<comment type="caution">
    <text evidence="1">The sequence shown here is derived from an EMBL/GenBank/DDBJ whole genome shotgun (WGS) entry which is preliminary data.</text>
</comment>
<proteinExistence type="predicted"/>
<organism evidence="1 2">
    <name type="scientific">Nocardioides endophyticus</name>
    <dbReference type="NCBI Taxonomy" id="1353775"/>
    <lineage>
        <taxon>Bacteria</taxon>
        <taxon>Bacillati</taxon>
        <taxon>Actinomycetota</taxon>
        <taxon>Actinomycetes</taxon>
        <taxon>Propionibacteriales</taxon>
        <taxon>Nocardioidaceae</taxon>
        <taxon>Nocardioides</taxon>
    </lineage>
</organism>
<name>A0ABP8YC55_9ACTN</name>
<dbReference type="EMBL" id="BAABKN010000005">
    <property type="protein sequence ID" value="GAA4726397.1"/>
    <property type="molecule type" value="Genomic_DNA"/>
</dbReference>
<reference evidence="2" key="1">
    <citation type="journal article" date="2019" name="Int. J. Syst. Evol. Microbiol.">
        <title>The Global Catalogue of Microorganisms (GCM) 10K type strain sequencing project: providing services to taxonomists for standard genome sequencing and annotation.</title>
        <authorList>
            <consortium name="The Broad Institute Genomics Platform"/>
            <consortium name="The Broad Institute Genome Sequencing Center for Infectious Disease"/>
            <person name="Wu L."/>
            <person name="Ma J."/>
        </authorList>
    </citation>
    <scope>NUCLEOTIDE SEQUENCE [LARGE SCALE GENOMIC DNA]</scope>
    <source>
        <strain evidence="2">JCM 18532</strain>
    </source>
</reference>